<evidence type="ECO:0000256" key="2">
    <source>
        <dbReference type="ARBA" id="ARBA00023125"/>
    </source>
</evidence>
<dbReference type="SUPFAM" id="SSF47413">
    <property type="entry name" value="lambda repressor-like DNA-binding domains"/>
    <property type="match status" value="1"/>
</dbReference>
<evidence type="ECO:0000256" key="1">
    <source>
        <dbReference type="ARBA" id="ARBA00023015"/>
    </source>
</evidence>
<keyword evidence="2" id="KW-0238">DNA-binding</keyword>
<protein>
    <submittedName>
        <fullName evidence="5">LacI family Bacterial regulatory protein</fullName>
    </submittedName>
</protein>
<dbReference type="InterPro" id="IPR028082">
    <property type="entry name" value="Peripla_BP_I"/>
</dbReference>
<reference evidence="5 6" key="1">
    <citation type="submission" date="2014-03" db="EMBL/GenBank/DDBJ databases">
        <title>Genomics of Bifidobacteria.</title>
        <authorList>
            <person name="Ventura M."/>
            <person name="Milani C."/>
            <person name="Lugli G.A."/>
        </authorList>
    </citation>
    <scope>NUCLEOTIDE SEQUENCE [LARGE SCALE GENOMIC DNA]</scope>
    <source>
        <strain evidence="5 6">LMG 11341</strain>
    </source>
</reference>
<feature type="domain" description="HTH lacI-type" evidence="4">
    <location>
        <begin position="4"/>
        <end position="58"/>
    </location>
</feature>
<dbReference type="AlphaFoldDB" id="A0A087BG91"/>
<evidence type="ECO:0000259" key="4">
    <source>
        <dbReference type="PROSITE" id="PS50932"/>
    </source>
</evidence>
<evidence type="ECO:0000256" key="3">
    <source>
        <dbReference type="ARBA" id="ARBA00023163"/>
    </source>
</evidence>
<dbReference type="RefSeq" id="WP_033523698.1">
    <property type="nucleotide sequence ID" value="NZ_CADAXU010000015.1"/>
</dbReference>
<dbReference type="PROSITE" id="PS50932">
    <property type="entry name" value="HTH_LACI_2"/>
    <property type="match status" value="1"/>
</dbReference>
<evidence type="ECO:0000313" key="5">
    <source>
        <dbReference type="EMBL" id="KFI70041.1"/>
    </source>
</evidence>
<dbReference type="InterPro" id="IPR000843">
    <property type="entry name" value="HTH_LacI"/>
</dbReference>
<dbReference type="SMART" id="SM00354">
    <property type="entry name" value="HTH_LACI"/>
    <property type="match status" value="1"/>
</dbReference>
<dbReference type="Pfam" id="PF13377">
    <property type="entry name" value="Peripla_BP_3"/>
    <property type="match status" value="1"/>
</dbReference>
<organism evidence="5 6">
    <name type="scientific">Bifidobacterium merycicum</name>
    <dbReference type="NCBI Taxonomy" id="78345"/>
    <lineage>
        <taxon>Bacteria</taxon>
        <taxon>Bacillati</taxon>
        <taxon>Actinomycetota</taxon>
        <taxon>Actinomycetes</taxon>
        <taxon>Bifidobacteriales</taxon>
        <taxon>Bifidobacteriaceae</taxon>
        <taxon>Bifidobacterium</taxon>
    </lineage>
</organism>
<dbReference type="eggNOG" id="COG1609">
    <property type="taxonomic scope" value="Bacteria"/>
</dbReference>
<dbReference type="Proteomes" id="UP000029060">
    <property type="component" value="Unassembled WGS sequence"/>
</dbReference>
<gene>
    <name evidence="5" type="ORF">BMERY_1402</name>
</gene>
<accession>A0A087BG91</accession>
<dbReference type="PANTHER" id="PTHR30146:SF120">
    <property type="entry name" value="ALANINE RACEMASE"/>
    <property type="match status" value="1"/>
</dbReference>
<dbReference type="InterPro" id="IPR046335">
    <property type="entry name" value="LacI/GalR-like_sensor"/>
</dbReference>
<dbReference type="InterPro" id="IPR010982">
    <property type="entry name" value="Lambda_DNA-bd_dom_sf"/>
</dbReference>
<dbReference type="Pfam" id="PF00356">
    <property type="entry name" value="LacI"/>
    <property type="match status" value="1"/>
</dbReference>
<dbReference type="PANTHER" id="PTHR30146">
    <property type="entry name" value="LACI-RELATED TRANSCRIPTIONAL REPRESSOR"/>
    <property type="match status" value="1"/>
</dbReference>
<dbReference type="CDD" id="cd06267">
    <property type="entry name" value="PBP1_LacI_sugar_binding-like"/>
    <property type="match status" value="1"/>
</dbReference>
<name>A0A087BG91_9BIFI</name>
<dbReference type="Gene3D" id="1.10.260.40">
    <property type="entry name" value="lambda repressor-like DNA-binding domains"/>
    <property type="match status" value="1"/>
</dbReference>
<keyword evidence="6" id="KW-1185">Reference proteome</keyword>
<keyword evidence="1" id="KW-0805">Transcription regulation</keyword>
<sequence>MAQASIQAVAREAGVSVSTVSRTFAKPDLVLPETRERVMTAAEKLNYRISRSAAALKSGQSFRIALLFSESIITWFNSRIYAGLDSVFHPAGYDISVFSMTSADERRKFFTDLPVLRNADAVVVSSFNIEPDEARKLKAMNVPIVGINIPSNDGFDAGVSIDDHAAEHIAVDHLVALGHQRIAYIGYDEMDDRSALRYSASARLQGFMDDCNSYPGVTPMPLSLDHAGDPANAVLNCIISASPAPSAVCLCDDELAIPALFRLRQYGRRIPQDLSLIGFDDNLYASSLGLTTLHQDPYAMGAKAAQKTLALIASDGKHPSAAAEPRFETPQVQLMLRETTAPYIDPNA</sequence>
<keyword evidence="3" id="KW-0804">Transcription</keyword>
<dbReference type="Gene3D" id="3.40.50.2300">
    <property type="match status" value="2"/>
</dbReference>
<dbReference type="SUPFAM" id="SSF53822">
    <property type="entry name" value="Periplasmic binding protein-like I"/>
    <property type="match status" value="1"/>
</dbReference>
<dbReference type="STRING" id="78345.BMERY_1402"/>
<comment type="caution">
    <text evidence="5">The sequence shown here is derived from an EMBL/GenBank/DDBJ whole genome shotgun (WGS) entry which is preliminary data.</text>
</comment>
<evidence type="ECO:0000313" key="6">
    <source>
        <dbReference type="Proteomes" id="UP000029060"/>
    </source>
</evidence>
<dbReference type="CDD" id="cd01392">
    <property type="entry name" value="HTH_LacI"/>
    <property type="match status" value="1"/>
</dbReference>
<dbReference type="GO" id="GO:0003700">
    <property type="term" value="F:DNA-binding transcription factor activity"/>
    <property type="evidence" value="ECO:0007669"/>
    <property type="project" value="TreeGrafter"/>
</dbReference>
<dbReference type="OrthoDB" id="3510266at2"/>
<dbReference type="EMBL" id="JGZC01000007">
    <property type="protein sequence ID" value="KFI70041.1"/>
    <property type="molecule type" value="Genomic_DNA"/>
</dbReference>
<dbReference type="GO" id="GO:0000976">
    <property type="term" value="F:transcription cis-regulatory region binding"/>
    <property type="evidence" value="ECO:0007669"/>
    <property type="project" value="TreeGrafter"/>
</dbReference>
<proteinExistence type="predicted"/>